<reference evidence="2 3" key="1">
    <citation type="submission" date="2023-04" db="EMBL/GenBank/DDBJ databases">
        <title>Jannaschia ovalis sp. nov., a marine bacterium isolated from sea tidal flat.</title>
        <authorList>
            <person name="Kwon D.Y."/>
            <person name="Kim J.-J."/>
        </authorList>
    </citation>
    <scope>NUCLEOTIDE SEQUENCE [LARGE SCALE GENOMIC DNA]</scope>
    <source>
        <strain evidence="2 3">GRR-S6-38</strain>
    </source>
</reference>
<protein>
    <submittedName>
        <fullName evidence="2">Uncharacterized protein</fullName>
    </submittedName>
</protein>
<accession>A0ABY8L8R6</accession>
<dbReference type="Proteomes" id="UP001243420">
    <property type="component" value="Chromosome"/>
</dbReference>
<proteinExistence type="predicted"/>
<evidence type="ECO:0000256" key="1">
    <source>
        <dbReference type="SAM" id="SignalP"/>
    </source>
</evidence>
<gene>
    <name evidence="2" type="ORF">P8627_12015</name>
</gene>
<dbReference type="EMBL" id="CP122537">
    <property type="protein sequence ID" value="WGH77754.1"/>
    <property type="molecule type" value="Genomic_DNA"/>
</dbReference>
<dbReference type="RefSeq" id="WP_279964355.1">
    <property type="nucleotide sequence ID" value="NZ_CP122537.1"/>
</dbReference>
<feature type="signal peptide" evidence="1">
    <location>
        <begin position="1"/>
        <end position="19"/>
    </location>
</feature>
<evidence type="ECO:0000313" key="3">
    <source>
        <dbReference type="Proteomes" id="UP001243420"/>
    </source>
</evidence>
<keyword evidence="1" id="KW-0732">Signal</keyword>
<organism evidence="2 3">
    <name type="scientific">Jannaschia ovalis</name>
    <dbReference type="NCBI Taxonomy" id="3038773"/>
    <lineage>
        <taxon>Bacteria</taxon>
        <taxon>Pseudomonadati</taxon>
        <taxon>Pseudomonadota</taxon>
        <taxon>Alphaproteobacteria</taxon>
        <taxon>Rhodobacterales</taxon>
        <taxon>Roseobacteraceae</taxon>
        <taxon>Jannaschia</taxon>
    </lineage>
</organism>
<feature type="chain" id="PRO_5047313303" evidence="1">
    <location>
        <begin position="20"/>
        <end position="98"/>
    </location>
</feature>
<name>A0ABY8L8R6_9RHOB</name>
<sequence>MRRAAALLAIASLAGCGGAADAPAVARMSASDGGVCPAPDPVRDGPLVDAIRQGDPAPLRAALARDPSDARAAAALAVVTGRGPVDADQAACFAPYLT</sequence>
<evidence type="ECO:0000313" key="2">
    <source>
        <dbReference type="EMBL" id="WGH77754.1"/>
    </source>
</evidence>
<dbReference type="PROSITE" id="PS51257">
    <property type="entry name" value="PROKAR_LIPOPROTEIN"/>
    <property type="match status" value="1"/>
</dbReference>
<keyword evidence="3" id="KW-1185">Reference proteome</keyword>